<name>J9D6K0_9ZZZZ</name>
<comment type="caution">
    <text evidence="2">The sequence shown here is derived from an EMBL/GenBank/DDBJ whole genome shotgun (WGS) entry which is preliminary data.</text>
</comment>
<evidence type="ECO:0000313" key="2">
    <source>
        <dbReference type="EMBL" id="EJX08386.1"/>
    </source>
</evidence>
<keyword evidence="1" id="KW-1133">Transmembrane helix</keyword>
<gene>
    <name evidence="2" type="ORF">EVA_03502</name>
</gene>
<dbReference type="AlphaFoldDB" id="J9D6K0"/>
<feature type="transmembrane region" description="Helical" evidence="1">
    <location>
        <begin position="17"/>
        <end position="37"/>
    </location>
</feature>
<protein>
    <submittedName>
        <fullName evidence="2">Uncharacterized protein</fullName>
    </submittedName>
</protein>
<evidence type="ECO:0000256" key="1">
    <source>
        <dbReference type="SAM" id="Phobius"/>
    </source>
</evidence>
<sequence length="38" mass="4564">MFFLCHNISFYAVFESVYFVMTIVVSISTLTFVIRYFQ</sequence>
<organism evidence="2">
    <name type="scientific">gut metagenome</name>
    <dbReference type="NCBI Taxonomy" id="749906"/>
    <lineage>
        <taxon>unclassified sequences</taxon>
        <taxon>metagenomes</taxon>
        <taxon>organismal metagenomes</taxon>
    </lineage>
</organism>
<keyword evidence="1" id="KW-0812">Transmembrane</keyword>
<dbReference type="EMBL" id="AMCI01000638">
    <property type="protein sequence ID" value="EJX08386.1"/>
    <property type="molecule type" value="Genomic_DNA"/>
</dbReference>
<keyword evidence="1" id="KW-0472">Membrane</keyword>
<proteinExistence type="predicted"/>
<reference evidence="2" key="1">
    <citation type="journal article" date="2012" name="PLoS ONE">
        <title>Gene sets for utilization of primary and secondary nutrition supplies in the distal gut of endangered iberian lynx.</title>
        <authorList>
            <person name="Alcaide M."/>
            <person name="Messina E."/>
            <person name="Richter M."/>
            <person name="Bargiela R."/>
            <person name="Peplies J."/>
            <person name="Huws S.A."/>
            <person name="Newbold C.J."/>
            <person name="Golyshin P.N."/>
            <person name="Simon M.A."/>
            <person name="Lopez G."/>
            <person name="Yakimov M.M."/>
            <person name="Ferrer M."/>
        </authorList>
    </citation>
    <scope>NUCLEOTIDE SEQUENCE</scope>
</reference>
<accession>J9D6K0</accession>